<name>A0ABU6R5A4_9FABA</name>
<keyword evidence="2" id="KW-1185">Reference proteome</keyword>
<proteinExistence type="predicted"/>
<sequence>MGGSCKLDVTRTHGVGINCDDNFIISIKDNVSGTIYNKVFDVPTIKGFSYYLTSSAETDFGHRNNYYPPPLKGGLTIWREVHFYGDSCKRKGLVSVERLWNVPPKRSLPGRKPHQTTLTHFLASSTPEFKGPFQHPASALLHMFDEFKRNKYEANLPPMCLHCEPFLSSQNEESHDSTASSKLEQIIERSFLNNTGNIQGDGNGNIVIRNLLYNV</sequence>
<gene>
    <name evidence="1" type="ORF">PIB30_005173</name>
</gene>
<evidence type="ECO:0000313" key="1">
    <source>
        <dbReference type="EMBL" id="MED6118701.1"/>
    </source>
</evidence>
<evidence type="ECO:0000313" key="2">
    <source>
        <dbReference type="Proteomes" id="UP001341840"/>
    </source>
</evidence>
<reference evidence="1 2" key="1">
    <citation type="journal article" date="2023" name="Plants (Basel)">
        <title>Bridging the Gap: Combining Genomics and Transcriptomics Approaches to Understand Stylosanthes scabra, an Orphan Legume from the Brazilian Caatinga.</title>
        <authorList>
            <person name="Ferreira-Neto J.R.C."/>
            <person name="da Silva M.D."/>
            <person name="Binneck E."/>
            <person name="de Melo N.F."/>
            <person name="da Silva R.H."/>
            <person name="de Melo A.L.T.M."/>
            <person name="Pandolfi V."/>
            <person name="Bustamante F.O."/>
            <person name="Brasileiro-Vidal A.C."/>
            <person name="Benko-Iseppon A.M."/>
        </authorList>
    </citation>
    <scope>NUCLEOTIDE SEQUENCE [LARGE SCALE GENOMIC DNA]</scope>
    <source>
        <tissue evidence="1">Leaves</tissue>
    </source>
</reference>
<protein>
    <submittedName>
        <fullName evidence="1">Uncharacterized protein</fullName>
    </submittedName>
</protein>
<comment type="caution">
    <text evidence="1">The sequence shown here is derived from an EMBL/GenBank/DDBJ whole genome shotgun (WGS) entry which is preliminary data.</text>
</comment>
<accession>A0ABU6R5A4</accession>
<organism evidence="1 2">
    <name type="scientific">Stylosanthes scabra</name>
    <dbReference type="NCBI Taxonomy" id="79078"/>
    <lineage>
        <taxon>Eukaryota</taxon>
        <taxon>Viridiplantae</taxon>
        <taxon>Streptophyta</taxon>
        <taxon>Embryophyta</taxon>
        <taxon>Tracheophyta</taxon>
        <taxon>Spermatophyta</taxon>
        <taxon>Magnoliopsida</taxon>
        <taxon>eudicotyledons</taxon>
        <taxon>Gunneridae</taxon>
        <taxon>Pentapetalae</taxon>
        <taxon>rosids</taxon>
        <taxon>fabids</taxon>
        <taxon>Fabales</taxon>
        <taxon>Fabaceae</taxon>
        <taxon>Papilionoideae</taxon>
        <taxon>50 kb inversion clade</taxon>
        <taxon>dalbergioids sensu lato</taxon>
        <taxon>Dalbergieae</taxon>
        <taxon>Pterocarpus clade</taxon>
        <taxon>Stylosanthes</taxon>
    </lineage>
</organism>
<dbReference type="Proteomes" id="UP001341840">
    <property type="component" value="Unassembled WGS sequence"/>
</dbReference>
<dbReference type="EMBL" id="JASCZI010030218">
    <property type="protein sequence ID" value="MED6118701.1"/>
    <property type="molecule type" value="Genomic_DNA"/>
</dbReference>